<keyword evidence="3" id="KW-0677">Repeat</keyword>
<dbReference type="RefSeq" id="XP_067763619.1">
    <property type="nucleotide sequence ID" value="XM_067908798.1"/>
</dbReference>
<accession>A0A9P8LRA7</accession>
<dbReference type="Gene3D" id="3.80.10.10">
    <property type="entry name" value="Ribonuclease Inhibitor"/>
    <property type="match status" value="1"/>
</dbReference>
<proteinExistence type="predicted"/>
<dbReference type="KEGG" id="ssao:94298983"/>
<dbReference type="InterPro" id="IPR032675">
    <property type="entry name" value="LRR_dom_sf"/>
</dbReference>
<dbReference type="GeneID" id="94298983"/>
<keyword evidence="4" id="KW-0472">Membrane</keyword>
<organism evidence="5 6">
    <name type="scientific">Spironucleus salmonicida</name>
    <dbReference type="NCBI Taxonomy" id="348837"/>
    <lineage>
        <taxon>Eukaryota</taxon>
        <taxon>Metamonada</taxon>
        <taxon>Diplomonadida</taxon>
        <taxon>Hexamitidae</taxon>
        <taxon>Hexamitinae</taxon>
        <taxon>Spironucleus</taxon>
    </lineage>
</organism>
<evidence type="ECO:0000256" key="1">
    <source>
        <dbReference type="ARBA" id="ARBA00004370"/>
    </source>
</evidence>
<comment type="caution">
    <text evidence="5">The sequence shown here is derived from an EMBL/GenBank/DDBJ whole genome shotgun (WGS) entry which is preliminary data.</text>
</comment>
<keyword evidence="2" id="KW-0732">Signal</keyword>
<protein>
    <submittedName>
        <fullName evidence="5">Cyst wall protein</fullName>
    </submittedName>
</protein>
<dbReference type="OrthoDB" id="1939111at2759"/>
<reference evidence="5 6" key="1">
    <citation type="journal article" date="2014" name="PLoS Genet.">
        <title>The Genome of Spironucleus salmonicida Highlights a Fish Pathogen Adapted to Fluctuating Environments.</title>
        <authorList>
            <person name="Xu F."/>
            <person name="Jerlstrom-Hultqvist J."/>
            <person name="Einarsson E."/>
            <person name="Astvaldsson A."/>
            <person name="Svard S.G."/>
            <person name="Andersson J.O."/>
        </authorList>
    </citation>
    <scope>NUCLEOTIDE SEQUENCE [LARGE SCALE GENOMIC DNA]</scope>
    <source>
        <strain evidence="5 6">ATCC 50377</strain>
    </source>
</reference>
<dbReference type="PANTHER" id="PTHR48004:SF59">
    <property type="entry name" value="LEUCINE-RICH REPEAT-CONTAINING N-TERMINAL PLANT-TYPE DOMAIN-CONTAINING PROTEIN"/>
    <property type="match status" value="1"/>
</dbReference>
<dbReference type="AlphaFoldDB" id="A0A9P8LRA7"/>
<dbReference type="EMBL" id="AUWU02000005">
    <property type="protein sequence ID" value="KAH0572846.1"/>
    <property type="molecule type" value="Genomic_DNA"/>
</dbReference>
<dbReference type="FunFam" id="3.80.10.10:FF:000400">
    <property type="entry name" value="Nuclear pore complex protein NUP107"/>
    <property type="match status" value="1"/>
</dbReference>
<name>A0A9P8LRA7_9EUKA</name>
<evidence type="ECO:0000313" key="6">
    <source>
        <dbReference type="Proteomes" id="UP000018208"/>
    </source>
</evidence>
<evidence type="ECO:0000313" key="5">
    <source>
        <dbReference type="EMBL" id="KAH0572846.1"/>
    </source>
</evidence>
<comment type="subcellular location">
    <subcellularLocation>
        <location evidence="1">Membrane</location>
    </subcellularLocation>
</comment>
<dbReference type="Proteomes" id="UP000018208">
    <property type="component" value="Unassembled WGS sequence"/>
</dbReference>
<dbReference type="InterPro" id="IPR052941">
    <property type="entry name" value="StomDev_PlantInt_Reg"/>
</dbReference>
<keyword evidence="6" id="KW-1185">Reference proteome</keyword>
<dbReference type="PANTHER" id="PTHR48004">
    <property type="entry name" value="OS01G0149700 PROTEIN"/>
    <property type="match status" value="1"/>
</dbReference>
<gene>
    <name evidence="5" type="ORF">SS50377_24960</name>
</gene>
<evidence type="ECO:0000256" key="4">
    <source>
        <dbReference type="ARBA" id="ARBA00023136"/>
    </source>
</evidence>
<dbReference type="SUPFAM" id="SSF52058">
    <property type="entry name" value="L domain-like"/>
    <property type="match status" value="1"/>
</dbReference>
<sequence>MISILAVLTQRQALEAIYAANGGLLWAGASAWNTSAPECAWAGIICNRDGFVIDINLDGFGLVGKLPDVFASFPMLKSLYLNNQNLVSAIPASFCTLVHLQYLQANNAGLIGVVPTCLCNLANVMFVYMDYNLLTGAIPKCIGKLKFLKEAHFACNLLEGPIPAGLASLKYLIEFHADCNLAIDCTSDLATRPNFIFHCGITDCDSCDMKGPVVPEIPEEAVCAPVVHFPICRILE</sequence>
<dbReference type="GO" id="GO:0016020">
    <property type="term" value="C:membrane"/>
    <property type="evidence" value="ECO:0007669"/>
    <property type="project" value="UniProtKB-SubCell"/>
</dbReference>
<evidence type="ECO:0000256" key="2">
    <source>
        <dbReference type="ARBA" id="ARBA00022729"/>
    </source>
</evidence>
<evidence type="ECO:0000256" key="3">
    <source>
        <dbReference type="ARBA" id="ARBA00022737"/>
    </source>
</evidence>